<organism evidence="8 9">
    <name type="scientific">Nyssa sinensis</name>
    <dbReference type="NCBI Taxonomy" id="561372"/>
    <lineage>
        <taxon>Eukaryota</taxon>
        <taxon>Viridiplantae</taxon>
        <taxon>Streptophyta</taxon>
        <taxon>Embryophyta</taxon>
        <taxon>Tracheophyta</taxon>
        <taxon>Spermatophyta</taxon>
        <taxon>Magnoliopsida</taxon>
        <taxon>eudicotyledons</taxon>
        <taxon>Gunneridae</taxon>
        <taxon>Pentapetalae</taxon>
        <taxon>asterids</taxon>
        <taxon>Cornales</taxon>
        <taxon>Nyssaceae</taxon>
        <taxon>Nyssa</taxon>
    </lineage>
</organism>
<feature type="region of interest" description="Disordered" evidence="4">
    <location>
        <begin position="171"/>
        <end position="195"/>
    </location>
</feature>
<dbReference type="SMART" id="SM00498">
    <property type="entry name" value="FH2"/>
    <property type="match status" value="1"/>
</dbReference>
<feature type="domain" description="FH2" evidence="7">
    <location>
        <begin position="279"/>
        <end position="722"/>
    </location>
</feature>
<feature type="compositionally biased region" description="Low complexity" evidence="4">
    <location>
        <begin position="338"/>
        <end position="353"/>
    </location>
</feature>
<dbReference type="PROSITE" id="PS51444">
    <property type="entry name" value="FH2"/>
    <property type="match status" value="1"/>
</dbReference>
<evidence type="ECO:0000256" key="2">
    <source>
        <dbReference type="RuleBase" id="RU361260"/>
    </source>
</evidence>
<evidence type="ECO:0000256" key="4">
    <source>
        <dbReference type="SAM" id="MobiDB-lite"/>
    </source>
</evidence>
<feature type="compositionally biased region" description="Pro residues" evidence="4">
    <location>
        <begin position="221"/>
        <end position="233"/>
    </location>
</feature>
<evidence type="ECO:0000256" key="3">
    <source>
        <dbReference type="SAM" id="Coils"/>
    </source>
</evidence>
<proteinExistence type="inferred from homology"/>
<feature type="region of interest" description="Disordered" evidence="4">
    <location>
        <begin position="331"/>
        <end position="353"/>
    </location>
</feature>
<keyword evidence="5" id="KW-0472">Membrane</keyword>
<feature type="compositionally biased region" description="Polar residues" evidence="4">
    <location>
        <begin position="275"/>
        <end position="285"/>
    </location>
</feature>
<feature type="region of interest" description="Disordered" evidence="4">
    <location>
        <begin position="548"/>
        <end position="569"/>
    </location>
</feature>
<dbReference type="InterPro" id="IPR042201">
    <property type="entry name" value="FH2_Formin_sf"/>
</dbReference>
<evidence type="ECO:0000313" key="8">
    <source>
        <dbReference type="EMBL" id="KAA8533074.1"/>
    </source>
</evidence>
<keyword evidence="3" id="KW-0175">Coiled coil</keyword>
<dbReference type="GO" id="GO:0045010">
    <property type="term" value="P:actin nucleation"/>
    <property type="evidence" value="ECO:0007669"/>
    <property type="project" value="InterPro"/>
</dbReference>
<reference evidence="8 9" key="1">
    <citation type="submission" date="2019-09" db="EMBL/GenBank/DDBJ databases">
        <title>A chromosome-level genome assembly of the Chinese tupelo Nyssa sinensis.</title>
        <authorList>
            <person name="Yang X."/>
            <person name="Kang M."/>
            <person name="Yang Y."/>
            <person name="Xiong H."/>
            <person name="Wang M."/>
            <person name="Zhang Z."/>
            <person name="Wang Z."/>
            <person name="Wu H."/>
            <person name="Ma T."/>
            <person name="Liu J."/>
            <person name="Xi Z."/>
        </authorList>
    </citation>
    <scope>NUCLEOTIDE SEQUENCE [LARGE SCALE GENOMIC DNA]</scope>
    <source>
        <strain evidence="8">J267</strain>
        <tissue evidence="8">Leaf</tissue>
    </source>
</reference>
<evidence type="ECO:0000256" key="6">
    <source>
        <dbReference type="SAM" id="SignalP"/>
    </source>
</evidence>
<keyword evidence="5" id="KW-1133">Transmembrane helix</keyword>
<dbReference type="Pfam" id="PF02181">
    <property type="entry name" value="FH2"/>
    <property type="match status" value="1"/>
</dbReference>
<feature type="coiled-coil region" evidence="3">
    <location>
        <begin position="635"/>
        <end position="662"/>
    </location>
</feature>
<dbReference type="AlphaFoldDB" id="A0A5J5AS44"/>
<evidence type="ECO:0000256" key="5">
    <source>
        <dbReference type="SAM" id="Phobius"/>
    </source>
</evidence>
<dbReference type="PANTHER" id="PTHR23213:SF354">
    <property type="entry name" value="FORMIN-LIKE PROTEIN 4"/>
    <property type="match status" value="1"/>
</dbReference>
<dbReference type="PANTHER" id="PTHR23213">
    <property type="entry name" value="FORMIN-RELATED"/>
    <property type="match status" value="1"/>
</dbReference>
<keyword evidence="9" id="KW-1185">Reference proteome</keyword>
<sequence>MAAKIRPWIVLCFLSVLISSAIPLSSCQSSSPQNIETFYPLWLPPIIPTLNFPNNESIPPSPTLPLSPPAQSPSESSSKKAVAKAVVVTAASTLVISGLFFFLLQSYVCRRRMKNGANSHGGDRVVRDEFRRFNGNIKGVIVNDDGLDVIYCRKLEGENLKNNFNKDILHDSKDDEEEEKEKGDKSSTTHDPIWTEVEDGNQIILKAVEQQDSSIQATGRSPPPTPPPPPPIPAKKSKAPPSPPPPKADSLASSSKPPPALKGIPSDSKQEHSSTGEGLTENGNGQVKLKPLHWDKVNPNVDHSMVWHKIDDGSFRFDADLMEALFGYVATNPKSPQRNNNSPGPNGGRSSPRSQIFILDARKSQNTAIVLRSLAISHNEIIDALMESQGLNADTLEKLTKIAPTKEEESNILAFEGDPTRLADAESFLYHLLKAVPSAFTFFNAMLFRSDYDSEILHLKEFIQTLKMGCKELRTCGLFLKLLEAILKAGNRMNAGTSRGNAQAFNLTALRKLSDVKSIDGKTTLLHFVMEEIVRSEGKRCVINRNRSLSRNSSRSSNSSKMNSDNSISEEEKENEYIMLGLPVVGGLSVGFCNLKKAATIDYEAFAQMCSGLTARAAEIRQLLAKCAVSGGGFVREMKGFLEAAEEELRVVKEEQTKVMALVKRTTEYYQPGASKDKGANPLQLFVIVKDFLGMVDQVCIDIARNLQKRKTATASVKSSSAKSPASRISVKFPKLPANFMSDKSKSTSSDSDDDF</sequence>
<feature type="compositionally biased region" description="Low complexity" evidence="4">
    <location>
        <begin position="548"/>
        <end position="567"/>
    </location>
</feature>
<name>A0A5J5AS44_9ASTE</name>
<feature type="transmembrane region" description="Helical" evidence="5">
    <location>
        <begin position="81"/>
        <end position="104"/>
    </location>
</feature>
<keyword evidence="6" id="KW-0732">Signal</keyword>
<evidence type="ECO:0000259" key="7">
    <source>
        <dbReference type="PROSITE" id="PS51444"/>
    </source>
</evidence>
<dbReference type="GO" id="GO:0051015">
    <property type="term" value="F:actin filament binding"/>
    <property type="evidence" value="ECO:0007669"/>
    <property type="project" value="InterPro"/>
</dbReference>
<dbReference type="InterPro" id="IPR027643">
    <property type="entry name" value="Formin-like_plant"/>
</dbReference>
<keyword evidence="5" id="KW-0812">Transmembrane</keyword>
<dbReference type="EMBL" id="CM018042">
    <property type="protein sequence ID" value="KAA8533074.1"/>
    <property type="molecule type" value="Genomic_DNA"/>
</dbReference>
<accession>A0A5J5AS44</accession>
<dbReference type="OrthoDB" id="1668162at2759"/>
<feature type="signal peptide" evidence="6">
    <location>
        <begin position="1"/>
        <end position="27"/>
    </location>
</feature>
<comment type="similarity">
    <text evidence="1">Belongs to the formin-like family. Class-I subfamily.</text>
</comment>
<feature type="region of interest" description="Disordered" evidence="4">
    <location>
        <begin position="211"/>
        <end position="286"/>
    </location>
</feature>
<feature type="chain" id="PRO_5023851012" description="Formin-like protein" evidence="6">
    <location>
        <begin position="28"/>
        <end position="756"/>
    </location>
</feature>
<protein>
    <recommendedName>
        <fullName evidence="2">Formin-like protein</fullName>
    </recommendedName>
</protein>
<dbReference type="Gene3D" id="1.20.58.2220">
    <property type="entry name" value="Formin, FH2 domain"/>
    <property type="match status" value="1"/>
</dbReference>
<dbReference type="Proteomes" id="UP000325577">
    <property type="component" value="Linkage Group LG19"/>
</dbReference>
<gene>
    <name evidence="8" type="ORF">F0562_033393</name>
</gene>
<evidence type="ECO:0000256" key="1">
    <source>
        <dbReference type="ARBA" id="ARBA00025793"/>
    </source>
</evidence>
<evidence type="ECO:0000313" key="9">
    <source>
        <dbReference type="Proteomes" id="UP000325577"/>
    </source>
</evidence>
<dbReference type="SUPFAM" id="SSF101447">
    <property type="entry name" value="Formin homology 2 domain (FH2 domain)"/>
    <property type="match status" value="1"/>
</dbReference>
<dbReference type="InterPro" id="IPR015425">
    <property type="entry name" value="FH2_Formin"/>
</dbReference>